<gene>
    <name evidence="4" type="ORF">Bca52824_064812</name>
</gene>
<keyword evidence="5" id="KW-1185">Reference proteome</keyword>
<evidence type="ECO:0000259" key="3">
    <source>
        <dbReference type="PROSITE" id="PS51502"/>
    </source>
</evidence>
<dbReference type="PANTHER" id="PTHR33178">
    <property type="match status" value="1"/>
</dbReference>
<evidence type="ECO:0000256" key="1">
    <source>
        <dbReference type="ARBA" id="ARBA00011738"/>
    </source>
</evidence>
<dbReference type="Pfam" id="PF07876">
    <property type="entry name" value="Dabb"/>
    <property type="match status" value="1"/>
</dbReference>
<evidence type="ECO:0000313" key="4">
    <source>
        <dbReference type="EMBL" id="KAG2270257.1"/>
    </source>
</evidence>
<evidence type="ECO:0000313" key="5">
    <source>
        <dbReference type="Proteomes" id="UP000886595"/>
    </source>
</evidence>
<dbReference type="InterPro" id="IPR011008">
    <property type="entry name" value="Dimeric_a/b-barrel"/>
</dbReference>
<dbReference type="PANTHER" id="PTHR33178:SF15">
    <property type="entry name" value="STRESS-RESPONSE A_B BARREL DOMAIN-CONTAINING PROTEIN"/>
    <property type="match status" value="1"/>
</dbReference>
<sequence length="226" mass="24897">MYLSLVLIISLRFPFSSDAVMSQIIEHIVLFKVKDNVDSDKIEAMANDLKNLGTIDQTLYLSAGPIHRLISPLGFTHVLHSRYKSKEDLNAYVAHPVHLRAVEEWMPIWEDVMAFDYIADIVPGSLTPPPRSVGKITLLKVKENLSDEAKTEIMEVIKEKSAGADQITVGLGQTFSPVNAKGFSIASVAYLKGLGETEALQDLVKEKVGDYVDGIIVVEFVVPLSS</sequence>
<proteinExistence type="predicted"/>
<protein>
    <recommendedName>
        <fullName evidence="3">Stress-response A/B barrel domain-containing protein</fullName>
    </recommendedName>
</protein>
<dbReference type="InterPro" id="IPR013097">
    <property type="entry name" value="Dabb"/>
</dbReference>
<dbReference type="PROSITE" id="PS51502">
    <property type="entry name" value="S_R_A_B_BARREL"/>
    <property type="match status" value="1"/>
</dbReference>
<keyword evidence="2" id="KW-0732">Signal</keyword>
<dbReference type="InterPro" id="IPR044662">
    <property type="entry name" value="HS1/DABB1-like"/>
</dbReference>
<name>A0A8X7U8Y7_BRACI</name>
<dbReference type="Proteomes" id="UP000886595">
    <property type="component" value="Unassembled WGS sequence"/>
</dbReference>
<comment type="subunit">
    <text evidence="1">Homodimer.</text>
</comment>
<organism evidence="4 5">
    <name type="scientific">Brassica carinata</name>
    <name type="common">Ethiopian mustard</name>
    <name type="synonym">Abyssinian cabbage</name>
    <dbReference type="NCBI Taxonomy" id="52824"/>
    <lineage>
        <taxon>Eukaryota</taxon>
        <taxon>Viridiplantae</taxon>
        <taxon>Streptophyta</taxon>
        <taxon>Embryophyta</taxon>
        <taxon>Tracheophyta</taxon>
        <taxon>Spermatophyta</taxon>
        <taxon>Magnoliopsida</taxon>
        <taxon>eudicotyledons</taxon>
        <taxon>Gunneridae</taxon>
        <taxon>Pentapetalae</taxon>
        <taxon>rosids</taxon>
        <taxon>malvids</taxon>
        <taxon>Brassicales</taxon>
        <taxon>Brassicaceae</taxon>
        <taxon>Brassiceae</taxon>
        <taxon>Brassica</taxon>
    </lineage>
</organism>
<dbReference type="AlphaFoldDB" id="A0A8X7U8Y7"/>
<accession>A0A8X7U8Y7</accession>
<feature type="signal peptide" evidence="2">
    <location>
        <begin position="1"/>
        <end position="19"/>
    </location>
</feature>
<feature type="domain" description="Stress-response A/B barrel" evidence="3">
    <location>
        <begin position="25"/>
        <end position="117"/>
    </location>
</feature>
<dbReference type="EMBL" id="JAAMPC010000013">
    <property type="protein sequence ID" value="KAG2270257.1"/>
    <property type="molecule type" value="Genomic_DNA"/>
</dbReference>
<dbReference type="SMART" id="SM00886">
    <property type="entry name" value="Dabb"/>
    <property type="match status" value="2"/>
</dbReference>
<evidence type="ECO:0000256" key="2">
    <source>
        <dbReference type="SAM" id="SignalP"/>
    </source>
</evidence>
<dbReference type="SUPFAM" id="SSF54909">
    <property type="entry name" value="Dimeric alpha+beta barrel"/>
    <property type="match status" value="2"/>
</dbReference>
<comment type="caution">
    <text evidence="4">The sequence shown here is derived from an EMBL/GenBank/DDBJ whole genome shotgun (WGS) entry which is preliminary data.</text>
</comment>
<feature type="chain" id="PRO_5036480306" description="Stress-response A/B barrel domain-containing protein" evidence="2">
    <location>
        <begin position="20"/>
        <end position="226"/>
    </location>
</feature>
<dbReference type="Gene3D" id="3.30.70.100">
    <property type="match status" value="1"/>
</dbReference>
<dbReference type="OrthoDB" id="42919at2759"/>
<reference evidence="4 5" key="1">
    <citation type="submission" date="2020-02" db="EMBL/GenBank/DDBJ databases">
        <authorList>
            <person name="Ma Q."/>
            <person name="Huang Y."/>
            <person name="Song X."/>
            <person name="Pei D."/>
        </authorList>
    </citation>
    <scope>NUCLEOTIDE SEQUENCE [LARGE SCALE GENOMIC DNA]</scope>
    <source>
        <strain evidence="4">Sxm20200214</strain>
        <tissue evidence="4">Leaf</tissue>
    </source>
</reference>